<evidence type="ECO:0000313" key="14">
    <source>
        <dbReference type="EMBL" id="KAK8399911.1"/>
    </source>
</evidence>
<evidence type="ECO:0000256" key="3">
    <source>
        <dbReference type="ARBA" id="ARBA00008090"/>
    </source>
</evidence>
<keyword evidence="5 13" id="KW-0812">Transmembrane</keyword>
<gene>
    <name evidence="14" type="ORF">O3P69_002950</name>
</gene>
<evidence type="ECO:0000313" key="15">
    <source>
        <dbReference type="Proteomes" id="UP001487740"/>
    </source>
</evidence>
<comment type="subunit">
    <text evidence="11">Interacts with BRI3BP. Interacts with MGAT1 and IFITM3.</text>
</comment>
<organism evidence="14 15">
    <name type="scientific">Scylla paramamosain</name>
    <name type="common">Mud crab</name>
    <dbReference type="NCBI Taxonomy" id="85552"/>
    <lineage>
        <taxon>Eukaryota</taxon>
        <taxon>Metazoa</taxon>
        <taxon>Ecdysozoa</taxon>
        <taxon>Arthropoda</taxon>
        <taxon>Crustacea</taxon>
        <taxon>Multicrustacea</taxon>
        <taxon>Malacostraca</taxon>
        <taxon>Eumalacostraca</taxon>
        <taxon>Eucarida</taxon>
        <taxon>Decapoda</taxon>
        <taxon>Pleocyemata</taxon>
        <taxon>Brachyura</taxon>
        <taxon>Eubrachyura</taxon>
        <taxon>Portunoidea</taxon>
        <taxon>Portunidae</taxon>
        <taxon>Portuninae</taxon>
        <taxon>Scylla</taxon>
    </lineage>
</organism>
<evidence type="ECO:0000256" key="10">
    <source>
        <dbReference type="ARBA" id="ARBA00035449"/>
    </source>
</evidence>
<feature type="transmembrane region" description="Helical" evidence="13">
    <location>
        <begin position="139"/>
        <end position="161"/>
    </location>
</feature>
<dbReference type="PANTHER" id="PTHR13551">
    <property type="entry name" value="BRAIN PROTEIN I3"/>
    <property type="match status" value="1"/>
</dbReference>
<dbReference type="PANTHER" id="PTHR13551:SF1">
    <property type="entry name" value="MEMBRANE PROTEIN BRI3"/>
    <property type="match status" value="1"/>
</dbReference>
<dbReference type="GO" id="GO:0005765">
    <property type="term" value="C:lysosomal membrane"/>
    <property type="evidence" value="ECO:0007669"/>
    <property type="project" value="UniProtKB-SubCell"/>
</dbReference>
<comment type="caution">
    <text evidence="14">The sequence shown here is derived from an EMBL/GenBank/DDBJ whole genome shotgun (WGS) entry which is preliminary data.</text>
</comment>
<keyword evidence="15" id="KW-1185">Reference proteome</keyword>
<feature type="region of interest" description="Disordered" evidence="12">
    <location>
        <begin position="20"/>
        <end position="80"/>
    </location>
</feature>
<dbReference type="EMBL" id="JARAKH010000010">
    <property type="protein sequence ID" value="KAK8399911.1"/>
    <property type="molecule type" value="Genomic_DNA"/>
</dbReference>
<accession>A0AAW0UKB7</accession>
<evidence type="ECO:0000256" key="5">
    <source>
        <dbReference type="ARBA" id="ARBA00022692"/>
    </source>
</evidence>
<keyword evidence="7 13" id="KW-0472">Membrane</keyword>
<comment type="subcellular location">
    <subcellularLocation>
        <location evidence="2">Cytoplasm</location>
        <location evidence="2">Perinuclear region</location>
    </subcellularLocation>
    <subcellularLocation>
        <location evidence="1">Lysosome membrane</location>
        <topology evidence="1">Multi-pass membrane protein</topology>
    </subcellularLocation>
</comment>
<dbReference type="AlphaFoldDB" id="A0AAW0UKB7"/>
<dbReference type="GO" id="GO:0048471">
    <property type="term" value="C:perinuclear region of cytoplasm"/>
    <property type="evidence" value="ECO:0007669"/>
    <property type="project" value="UniProtKB-SubCell"/>
</dbReference>
<evidence type="ECO:0000256" key="1">
    <source>
        <dbReference type="ARBA" id="ARBA00004155"/>
    </source>
</evidence>
<keyword evidence="8" id="KW-0458">Lysosome</keyword>
<dbReference type="Proteomes" id="UP001487740">
    <property type="component" value="Unassembled WGS sequence"/>
</dbReference>
<evidence type="ECO:0000256" key="2">
    <source>
        <dbReference type="ARBA" id="ARBA00004556"/>
    </source>
</evidence>
<evidence type="ECO:0000256" key="13">
    <source>
        <dbReference type="SAM" id="Phobius"/>
    </source>
</evidence>
<evidence type="ECO:0000256" key="6">
    <source>
        <dbReference type="ARBA" id="ARBA00022989"/>
    </source>
</evidence>
<reference evidence="14 15" key="1">
    <citation type="submission" date="2023-03" db="EMBL/GenBank/DDBJ databases">
        <title>High-quality genome of Scylla paramamosain provides insights in environmental adaptation.</title>
        <authorList>
            <person name="Zhang L."/>
        </authorList>
    </citation>
    <scope>NUCLEOTIDE SEQUENCE [LARGE SCALE GENOMIC DNA]</scope>
    <source>
        <strain evidence="14">LZ_2023a</strain>
        <tissue evidence="14">Muscle</tissue>
    </source>
</reference>
<feature type="compositionally biased region" description="Pro residues" evidence="12">
    <location>
        <begin position="51"/>
        <end position="80"/>
    </location>
</feature>
<proteinExistence type="inferred from homology"/>
<evidence type="ECO:0000256" key="11">
    <source>
        <dbReference type="ARBA" id="ARBA00046593"/>
    </source>
</evidence>
<evidence type="ECO:0000256" key="7">
    <source>
        <dbReference type="ARBA" id="ARBA00023136"/>
    </source>
</evidence>
<feature type="compositionally biased region" description="Polar residues" evidence="12">
    <location>
        <begin position="35"/>
        <end position="48"/>
    </location>
</feature>
<keyword evidence="6 13" id="KW-1133">Transmembrane helix</keyword>
<evidence type="ECO:0000256" key="9">
    <source>
        <dbReference type="ARBA" id="ARBA00035284"/>
    </source>
</evidence>
<evidence type="ECO:0000256" key="12">
    <source>
        <dbReference type="SAM" id="MobiDB-lite"/>
    </source>
</evidence>
<name>A0AAW0UKB7_SCYPA</name>
<keyword evidence="4" id="KW-0963">Cytoplasm</keyword>
<comment type="similarity">
    <text evidence="3">Belongs to the BRI3 family.</text>
</comment>
<dbReference type="Pfam" id="PF10164">
    <property type="entry name" value="BRI3"/>
    <property type="match status" value="1"/>
</dbReference>
<evidence type="ECO:0000256" key="8">
    <source>
        <dbReference type="ARBA" id="ARBA00023228"/>
    </source>
</evidence>
<protein>
    <recommendedName>
        <fullName evidence="9">Membrane protein BRI3</fullName>
    </recommendedName>
    <alternativeName>
        <fullName evidence="10">Brain protein I3</fullName>
    </alternativeName>
</protein>
<sequence>MKIGYLCIIEIKIKNSFGEAEKDPQLSVGHRTKHQTQVSWSEQVQPKMTSKPPPYTQMPQPPPQPPLSQPPMGPPPPYQQMPPAGFATATAYPATGSTTIITTQQPTYGTVPIVVNRPADVIVVGGCPACRVGVLSEEFTLAGLCCAFWFFPLGILCCLAMRERRCSNCGACFT</sequence>
<dbReference type="InterPro" id="IPR019317">
    <property type="entry name" value="BRI3"/>
</dbReference>
<evidence type="ECO:0000256" key="4">
    <source>
        <dbReference type="ARBA" id="ARBA00022490"/>
    </source>
</evidence>